<organism evidence="3 4">
    <name type="scientific">Actinocrispum wychmicini</name>
    <dbReference type="NCBI Taxonomy" id="1213861"/>
    <lineage>
        <taxon>Bacteria</taxon>
        <taxon>Bacillati</taxon>
        <taxon>Actinomycetota</taxon>
        <taxon>Actinomycetes</taxon>
        <taxon>Pseudonocardiales</taxon>
        <taxon>Pseudonocardiaceae</taxon>
        <taxon>Actinocrispum</taxon>
    </lineage>
</organism>
<evidence type="ECO:0000313" key="4">
    <source>
        <dbReference type="Proteomes" id="UP000295680"/>
    </source>
</evidence>
<accession>A0A4R2IR42</accession>
<evidence type="ECO:0000256" key="2">
    <source>
        <dbReference type="SAM" id="SignalP"/>
    </source>
</evidence>
<feature type="signal peptide" evidence="2">
    <location>
        <begin position="1"/>
        <end position="20"/>
    </location>
</feature>
<feature type="transmembrane region" description="Helical" evidence="1">
    <location>
        <begin position="63"/>
        <end position="86"/>
    </location>
</feature>
<keyword evidence="1" id="KW-0472">Membrane</keyword>
<keyword evidence="2" id="KW-0732">Signal</keyword>
<protein>
    <submittedName>
        <fullName evidence="3">Uncharacterized protein</fullName>
    </submittedName>
</protein>
<feature type="transmembrane region" description="Helical" evidence="1">
    <location>
        <begin position="143"/>
        <end position="162"/>
    </location>
</feature>
<dbReference type="AlphaFoldDB" id="A0A4R2IR42"/>
<evidence type="ECO:0000313" key="3">
    <source>
        <dbReference type="EMBL" id="TCO45245.1"/>
    </source>
</evidence>
<dbReference type="Proteomes" id="UP000295680">
    <property type="component" value="Unassembled WGS sequence"/>
</dbReference>
<dbReference type="EMBL" id="SLWS01000021">
    <property type="protein sequence ID" value="TCO45245.1"/>
    <property type="molecule type" value="Genomic_DNA"/>
</dbReference>
<keyword evidence="4" id="KW-1185">Reference proteome</keyword>
<reference evidence="3 4" key="1">
    <citation type="submission" date="2019-03" db="EMBL/GenBank/DDBJ databases">
        <title>Genomic Encyclopedia of Type Strains, Phase IV (KMG-IV): sequencing the most valuable type-strain genomes for metagenomic binning, comparative biology and taxonomic classification.</title>
        <authorList>
            <person name="Goeker M."/>
        </authorList>
    </citation>
    <scope>NUCLEOTIDE SEQUENCE [LARGE SCALE GENOMIC DNA]</scope>
    <source>
        <strain evidence="3 4">DSM 45934</strain>
    </source>
</reference>
<name>A0A4R2IR42_9PSEU</name>
<keyword evidence="1" id="KW-1133">Transmembrane helix</keyword>
<evidence type="ECO:0000256" key="1">
    <source>
        <dbReference type="SAM" id="Phobius"/>
    </source>
</evidence>
<gene>
    <name evidence="3" type="ORF">EV192_1219</name>
</gene>
<sequence>MTTRLSIGWLASLTLVQAAAATWVLSRQPTLVASSPQGGNVAVHSHLADSSPRYAPPISAERWPYLVGVAFLAAHILFVLVTACAYGSLNILRRREKPTASTGVKLLVAGLMGLTAAAVTPVVAWISMGAQPTATVLAEATDVAGYTFAASVLFIAVFGMPWDEGVRPIPTCEGTRCSIGENS</sequence>
<proteinExistence type="predicted"/>
<feature type="transmembrane region" description="Helical" evidence="1">
    <location>
        <begin position="106"/>
        <end position="128"/>
    </location>
</feature>
<feature type="chain" id="PRO_5020990961" evidence="2">
    <location>
        <begin position="21"/>
        <end position="183"/>
    </location>
</feature>
<dbReference type="OrthoDB" id="9880354at2"/>
<keyword evidence="1" id="KW-0812">Transmembrane</keyword>
<dbReference type="RefSeq" id="WP_132126139.1">
    <property type="nucleotide sequence ID" value="NZ_SLWS01000021.1"/>
</dbReference>
<comment type="caution">
    <text evidence="3">The sequence shown here is derived from an EMBL/GenBank/DDBJ whole genome shotgun (WGS) entry which is preliminary data.</text>
</comment>